<feature type="domain" description="Type II secretion system protein GspG C-terminal" evidence="11">
    <location>
        <begin position="38"/>
        <end position="143"/>
    </location>
</feature>
<dbReference type="Gene3D" id="3.30.700.10">
    <property type="entry name" value="Glycoprotein, Type 4 Pilin"/>
    <property type="match status" value="1"/>
</dbReference>
<keyword evidence="13" id="KW-1185">Reference proteome</keyword>
<dbReference type="PANTHER" id="PTHR30093:SF45">
    <property type="entry name" value="TYPE II SECRETION SYSTEM CORE PROTEIN G"/>
    <property type="match status" value="1"/>
</dbReference>
<organism evidence="12 13">
    <name type="scientific">Limimaricola variabilis</name>
    <dbReference type="NCBI Taxonomy" id="1492771"/>
    <lineage>
        <taxon>Bacteria</taxon>
        <taxon>Pseudomonadati</taxon>
        <taxon>Pseudomonadota</taxon>
        <taxon>Alphaproteobacteria</taxon>
        <taxon>Rhodobacterales</taxon>
        <taxon>Paracoccaceae</taxon>
        <taxon>Limimaricola</taxon>
    </lineage>
</organism>
<evidence type="ECO:0000256" key="9">
    <source>
        <dbReference type="ARBA" id="ARBA00023136"/>
    </source>
</evidence>
<dbReference type="Pfam" id="PF08334">
    <property type="entry name" value="T2SSG"/>
    <property type="match status" value="1"/>
</dbReference>
<dbReference type="EMBL" id="JACIBX010000004">
    <property type="protein sequence ID" value="MBB3712000.1"/>
    <property type="molecule type" value="Genomic_DNA"/>
</dbReference>
<dbReference type="PROSITE" id="PS00409">
    <property type="entry name" value="PROKAR_NTER_METHYL"/>
    <property type="match status" value="1"/>
</dbReference>
<dbReference type="PRINTS" id="PR00813">
    <property type="entry name" value="BCTERIALGSPG"/>
</dbReference>
<comment type="similarity">
    <text evidence="2">Belongs to the GSP G family.</text>
</comment>
<dbReference type="InterPro" id="IPR010054">
    <property type="entry name" value="Type2_sec_GspG"/>
</dbReference>
<keyword evidence="7 10" id="KW-0812">Transmembrane</keyword>
<keyword evidence="4" id="KW-1003">Cell membrane</keyword>
<dbReference type="InterPro" id="IPR012902">
    <property type="entry name" value="N_methyl_site"/>
</dbReference>
<evidence type="ECO:0000313" key="12">
    <source>
        <dbReference type="EMBL" id="MBB3712000.1"/>
    </source>
</evidence>
<keyword evidence="8 10" id="KW-1133">Transmembrane helix</keyword>
<proteinExistence type="inferred from homology"/>
<dbReference type="PANTHER" id="PTHR30093">
    <property type="entry name" value="GENERAL SECRETION PATHWAY PROTEIN G"/>
    <property type="match status" value="1"/>
</dbReference>
<dbReference type="RefSeq" id="WP_183471562.1">
    <property type="nucleotide sequence ID" value="NZ_JACIBX010000004.1"/>
</dbReference>
<evidence type="ECO:0000256" key="10">
    <source>
        <dbReference type="SAM" id="Phobius"/>
    </source>
</evidence>
<keyword evidence="9 10" id="KW-0472">Membrane</keyword>
<dbReference type="NCBIfam" id="TIGR02532">
    <property type="entry name" value="IV_pilin_GFxxxE"/>
    <property type="match status" value="1"/>
</dbReference>
<dbReference type="Proteomes" id="UP000576152">
    <property type="component" value="Unassembled WGS sequence"/>
</dbReference>
<keyword evidence="6" id="KW-0997">Cell inner membrane</keyword>
<comment type="subcellular location">
    <subcellularLocation>
        <location evidence="1">Cell inner membrane</location>
        <topology evidence="1">Single-pass membrane protein</topology>
    </subcellularLocation>
</comment>
<dbReference type="InterPro" id="IPR000983">
    <property type="entry name" value="Bac_GSPG_pilin"/>
</dbReference>
<evidence type="ECO:0000313" key="13">
    <source>
        <dbReference type="Proteomes" id="UP000576152"/>
    </source>
</evidence>
<reference evidence="12 13" key="1">
    <citation type="submission" date="2020-08" db="EMBL/GenBank/DDBJ databases">
        <title>Genomic Encyclopedia of Type Strains, Phase III (KMG-III): the genomes of soil and plant-associated and newly described type strains.</title>
        <authorList>
            <person name="Whitman W."/>
        </authorList>
    </citation>
    <scope>NUCLEOTIDE SEQUENCE [LARGE SCALE GENOMIC DNA]</scope>
    <source>
        <strain evidence="12 13">CECT 8572</strain>
    </source>
</reference>
<name>A0ABR6HN56_9RHOB</name>
<evidence type="ECO:0000256" key="3">
    <source>
        <dbReference type="ARBA" id="ARBA00020042"/>
    </source>
</evidence>
<comment type="caution">
    <text evidence="12">The sequence shown here is derived from an EMBL/GenBank/DDBJ whole genome shotgun (WGS) entry which is preliminary data.</text>
</comment>
<protein>
    <recommendedName>
        <fullName evidence="3">Type II secretion system core protein G</fullName>
    </recommendedName>
</protein>
<evidence type="ECO:0000256" key="1">
    <source>
        <dbReference type="ARBA" id="ARBA00004377"/>
    </source>
</evidence>
<dbReference type="InterPro" id="IPR045584">
    <property type="entry name" value="Pilin-like"/>
</dbReference>
<evidence type="ECO:0000256" key="7">
    <source>
        <dbReference type="ARBA" id="ARBA00022692"/>
    </source>
</evidence>
<evidence type="ECO:0000256" key="5">
    <source>
        <dbReference type="ARBA" id="ARBA00022481"/>
    </source>
</evidence>
<evidence type="ECO:0000259" key="11">
    <source>
        <dbReference type="Pfam" id="PF08334"/>
    </source>
</evidence>
<keyword evidence="5" id="KW-0488">Methylation</keyword>
<dbReference type="SUPFAM" id="SSF54523">
    <property type="entry name" value="Pili subunits"/>
    <property type="match status" value="1"/>
</dbReference>
<evidence type="ECO:0000256" key="6">
    <source>
        <dbReference type="ARBA" id="ARBA00022519"/>
    </source>
</evidence>
<dbReference type="NCBIfam" id="TIGR01710">
    <property type="entry name" value="typeII_sec_gspG"/>
    <property type="match status" value="1"/>
</dbReference>
<dbReference type="InterPro" id="IPR013545">
    <property type="entry name" value="T2SS_protein-GspG_C"/>
</dbReference>
<gene>
    <name evidence="12" type="ORF">FHS00_001576</name>
</gene>
<dbReference type="Pfam" id="PF07963">
    <property type="entry name" value="N_methyl"/>
    <property type="match status" value="1"/>
</dbReference>
<evidence type="ECO:0000256" key="4">
    <source>
        <dbReference type="ARBA" id="ARBA00022475"/>
    </source>
</evidence>
<feature type="transmembrane region" description="Helical" evidence="10">
    <location>
        <begin position="21"/>
        <end position="40"/>
    </location>
</feature>
<evidence type="ECO:0000256" key="8">
    <source>
        <dbReference type="ARBA" id="ARBA00022989"/>
    </source>
</evidence>
<sequence>MALNRDRSRRNPRAGLTLLEIMVVMAIVVMVAGLAAPRLMDSFGRAKSQAAQVSMANLKSALQLYYLDTGRYPTEAEGLDALIAMPSGLADWRGPYLEGPDGLTDPWGRRFLYLYPAPDGGFELLTLGRDGQPGGDREDSDITL</sequence>
<evidence type="ECO:0000256" key="2">
    <source>
        <dbReference type="ARBA" id="ARBA00009984"/>
    </source>
</evidence>
<accession>A0ABR6HN56</accession>